<feature type="domain" description="Flagellar M-ring C-terminal" evidence="12">
    <location>
        <begin position="244"/>
        <end position="404"/>
    </location>
</feature>
<keyword evidence="7 10" id="KW-0472">Membrane</keyword>
<evidence type="ECO:0000256" key="10">
    <source>
        <dbReference type="SAM" id="Phobius"/>
    </source>
</evidence>
<evidence type="ECO:0000256" key="3">
    <source>
        <dbReference type="ARBA" id="ARBA00007971"/>
    </source>
</evidence>
<dbReference type="Pfam" id="PF08345">
    <property type="entry name" value="YscJ_FliF_C"/>
    <property type="match status" value="1"/>
</dbReference>
<evidence type="ECO:0000313" key="13">
    <source>
        <dbReference type="EMBL" id="KKN95870.1"/>
    </source>
</evidence>
<evidence type="ECO:0000256" key="7">
    <source>
        <dbReference type="ARBA" id="ARBA00023136"/>
    </source>
</evidence>
<dbReference type="PANTHER" id="PTHR30046:SF0">
    <property type="entry name" value="FLAGELLAR M-RING PROTEIN"/>
    <property type="match status" value="1"/>
</dbReference>
<dbReference type="InterPro" id="IPR045851">
    <property type="entry name" value="AMP-bd_C_sf"/>
</dbReference>
<name>A0A0F9URZ3_9ZZZZ</name>
<comment type="similarity">
    <text evidence="3">Belongs to the FliF family.</text>
</comment>
<evidence type="ECO:0000259" key="12">
    <source>
        <dbReference type="Pfam" id="PF08345"/>
    </source>
</evidence>
<dbReference type="GO" id="GO:0003774">
    <property type="term" value="F:cytoskeletal motor activity"/>
    <property type="evidence" value="ECO:0007669"/>
    <property type="project" value="InterPro"/>
</dbReference>
<protein>
    <recommendedName>
        <fullName evidence="14">Flagellar M-ring protein</fullName>
    </recommendedName>
</protein>
<evidence type="ECO:0000256" key="8">
    <source>
        <dbReference type="ARBA" id="ARBA00023143"/>
    </source>
</evidence>
<sequence>MQGLLDNLKSLGRNKLMVLGGAGIGVMLLMILGIGAVTRPDYAPLYSNLSITSANSIEATLANAGFDAMVSEDGTSISVPRGDAVRARMVLAETGMPIDGDPGWELFDENSGLAMNSFLQKINKMRAMEGELARSIQTLDGISSARVHLVLPDREPFSRDAPAPRASIILRPESGRAVTRKQAVAVSNLVASAVANLDISRVTVLSASGETILAEGPDGSSQGGVQSAKAGIEDRLSQELQNILTARVGAGNARVHVNVELTTQREVIVEQTYDPDQQVVRSTETKSEDQTGTKAAGNVGVENNIPAALADGTGEGSSTRRSEADEIVQYEIGNTRREIIREAGDVRRLSVAVLVNGIYNVDGSDVIYAERTPEELARLSELVQTAVGFDTARGDSVSVDSMRFMDYSMDLGDPIDKTIGDELSENVVSIVRGVLALLVVGLILIFGVRPLLRKFNEGDQLNSYEDPALTGDKASEPAALGVDGQPAKLPAVPSAVADLQEDEDPLNVDEETIDAAEVAEYVRKEGIRGNLHKKKIETIQQLADEKPQEVLRVIRSWLPAEAGA</sequence>
<dbReference type="EMBL" id="LAZR01000068">
    <property type="protein sequence ID" value="KKN95870.1"/>
    <property type="molecule type" value="Genomic_DNA"/>
</dbReference>
<evidence type="ECO:0008006" key="14">
    <source>
        <dbReference type="Google" id="ProtNLM"/>
    </source>
</evidence>
<feature type="transmembrane region" description="Helical" evidence="10">
    <location>
        <begin position="430"/>
        <end position="452"/>
    </location>
</feature>
<keyword evidence="8" id="KW-0975">Bacterial flagellum</keyword>
<evidence type="ECO:0000256" key="4">
    <source>
        <dbReference type="ARBA" id="ARBA00022475"/>
    </source>
</evidence>
<organism evidence="13">
    <name type="scientific">marine sediment metagenome</name>
    <dbReference type="NCBI Taxonomy" id="412755"/>
    <lineage>
        <taxon>unclassified sequences</taxon>
        <taxon>metagenomes</taxon>
        <taxon>ecological metagenomes</taxon>
    </lineage>
</organism>
<dbReference type="InterPro" id="IPR013556">
    <property type="entry name" value="Flag_M-ring_C"/>
</dbReference>
<dbReference type="PIRSF" id="PIRSF004862">
    <property type="entry name" value="FliF"/>
    <property type="match status" value="1"/>
</dbReference>
<evidence type="ECO:0000256" key="6">
    <source>
        <dbReference type="ARBA" id="ARBA00022989"/>
    </source>
</evidence>
<gene>
    <name evidence="13" type="ORF">LCGC14_0173690</name>
</gene>
<feature type="domain" description="Flagellar M-ring N-terminal" evidence="11">
    <location>
        <begin position="38"/>
        <end position="211"/>
    </location>
</feature>
<comment type="caution">
    <text evidence="13">The sequence shown here is derived from an EMBL/GenBank/DDBJ whole genome shotgun (WGS) entry which is preliminary data.</text>
</comment>
<accession>A0A0F9URZ3</accession>
<proteinExistence type="inferred from homology"/>
<evidence type="ECO:0000256" key="9">
    <source>
        <dbReference type="SAM" id="MobiDB-lite"/>
    </source>
</evidence>
<reference evidence="13" key="1">
    <citation type="journal article" date="2015" name="Nature">
        <title>Complex archaea that bridge the gap between prokaryotes and eukaryotes.</title>
        <authorList>
            <person name="Spang A."/>
            <person name="Saw J.H."/>
            <person name="Jorgensen S.L."/>
            <person name="Zaremba-Niedzwiedzka K."/>
            <person name="Martijn J."/>
            <person name="Lind A.E."/>
            <person name="van Eijk R."/>
            <person name="Schleper C."/>
            <person name="Guy L."/>
            <person name="Ettema T.J."/>
        </authorList>
    </citation>
    <scope>NUCLEOTIDE SEQUENCE</scope>
</reference>
<dbReference type="Gene3D" id="3.30.300.30">
    <property type="match status" value="1"/>
</dbReference>
<keyword evidence="5 10" id="KW-0812">Transmembrane</keyword>
<feature type="region of interest" description="Disordered" evidence="9">
    <location>
        <begin position="279"/>
        <end position="322"/>
    </location>
</feature>
<dbReference type="PRINTS" id="PR01009">
    <property type="entry name" value="FLGMRINGFLIF"/>
</dbReference>
<dbReference type="GO" id="GO:0005886">
    <property type="term" value="C:plasma membrane"/>
    <property type="evidence" value="ECO:0007669"/>
    <property type="project" value="UniProtKB-SubCell"/>
</dbReference>
<dbReference type="InterPro" id="IPR043427">
    <property type="entry name" value="YscJ/FliF"/>
</dbReference>
<evidence type="ECO:0000256" key="2">
    <source>
        <dbReference type="ARBA" id="ARBA00004651"/>
    </source>
</evidence>
<evidence type="ECO:0000256" key="1">
    <source>
        <dbReference type="ARBA" id="ARBA00004117"/>
    </source>
</evidence>
<keyword evidence="4" id="KW-1003">Cell membrane</keyword>
<dbReference type="PANTHER" id="PTHR30046">
    <property type="entry name" value="FLAGELLAR M-RING PROTEIN"/>
    <property type="match status" value="1"/>
</dbReference>
<dbReference type="GO" id="GO:0071973">
    <property type="term" value="P:bacterial-type flagellum-dependent cell motility"/>
    <property type="evidence" value="ECO:0007669"/>
    <property type="project" value="InterPro"/>
</dbReference>
<dbReference type="InterPro" id="IPR006182">
    <property type="entry name" value="FliF_N_dom"/>
</dbReference>
<dbReference type="GO" id="GO:0009431">
    <property type="term" value="C:bacterial-type flagellum basal body, MS ring"/>
    <property type="evidence" value="ECO:0007669"/>
    <property type="project" value="InterPro"/>
</dbReference>
<dbReference type="InterPro" id="IPR000067">
    <property type="entry name" value="FlgMring_FliF"/>
</dbReference>
<keyword evidence="6 10" id="KW-1133">Transmembrane helix</keyword>
<dbReference type="Gene3D" id="3.30.70.1530">
    <property type="entry name" value="Hypothetical protein rpa1041"/>
    <property type="match status" value="1"/>
</dbReference>
<comment type="subcellular location">
    <subcellularLocation>
        <location evidence="1">Bacterial flagellum basal body</location>
    </subcellularLocation>
    <subcellularLocation>
        <location evidence="2">Cell membrane</location>
        <topology evidence="2">Multi-pass membrane protein</topology>
    </subcellularLocation>
</comment>
<feature type="transmembrane region" description="Helical" evidence="10">
    <location>
        <begin position="16"/>
        <end position="37"/>
    </location>
</feature>
<dbReference type="Pfam" id="PF01514">
    <property type="entry name" value="YscJ_FliF"/>
    <property type="match status" value="1"/>
</dbReference>
<dbReference type="NCBIfam" id="TIGR00206">
    <property type="entry name" value="fliF"/>
    <property type="match status" value="1"/>
</dbReference>
<evidence type="ECO:0000256" key="5">
    <source>
        <dbReference type="ARBA" id="ARBA00022692"/>
    </source>
</evidence>
<dbReference type="AlphaFoldDB" id="A0A0F9URZ3"/>
<evidence type="ECO:0000259" key="11">
    <source>
        <dbReference type="Pfam" id="PF01514"/>
    </source>
</evidence>